<keyword evidence="1 4" id="KW-0489">Methyltransferase</keyword>
<evidence type="ECO:0000259" key="3">
    <source>
        <dbReference type="Pfam" id="PF00588"/>
    </source>
</evidence>
<keyword evidence="2" id="KW-0808">Transferase</keyword>
<dbReference type="PANTHER" id="PTHR46429:SF1">
    <property type="entry name" value="23S RRNA (GUANOSINE-2'-O-)-METHYLTRANSFERASE RLMB"/>
    <property type="match status" value="1"/>
</dbReference>
<name>A0A9Q8TZD5_9GAMM</name>
<gene>
    <name evidence="4" type="ORF">M9B40_00690</name>
</gene>
<proteinExistence type="predicted"/>
<organism evidence="4 5">
    <name type="scientific">SAR86 cluster bacterium</name>
    <dbReference type="NCBI Taxonomy" id="2030880"/>
    <lineage>
        <taxon>Bacteria</taxon>
        <taxon>Pseudomonadati</taxon>
        <taxon>Pseudomonadota</taxon>
        <taxon>Gammaproteobacteria</taxon>
        <taxon>SAR86 cluster</taxon>
    </lineage>
</organism>
<keyword evidence="5" id="KW-1185">Reference proteome</keyword>
<dbReference type="CDD" id="cd18103">
    <property type="entry name" value="SpoU-like_RlmB"/>
    <property type="match status" value="1"/>
</dbReference>
<dbReference type="GO" id="GO:0008173">
    <property type="term" value="F:RNA methyltransferase activity"/>
    <property type="evidence" value="ECO:0007669"/>
    <property type="project" value="InterPro"/>
</dbReference>
<protein>
    <submittedName>
        <fullName evidence="4">RNA methyltransferase</fullName>
    </submittedName>
</protein>
<evidence type="ECO:0000256" key="2">
    <source>
        <dbReference type="ARBA" id="ARBA00022679"/>
    </source>
</evidence>
<evidence type="ECO:0000256" key="1">
    <source>
        <dbReference type="ARBA" id="ARBA00022603"/>
    </source>
</evidence>
<dbReference type="Proteomes" id="UP001056381">
    <property type="component" value="Chromosome"/>
</dbReference>
<dbReference type="InterPro" id="IPR029026">
    <property type="entry name" value="tRNA_m1G_MTases_N"/>
</dbReference>
<accession>A0A9Q8TZD5</accession>
<dbReference type="InterPro" id="IPR004441">
    <property type="entry name" value="rRNA_MeTrfase_TrmH"/>
</dbReference>
<dbReference type="InterPro" id="IPR001537">
    <property type="entry name" value="SpoU_MeTrfase"/>
</dbReference>
<dbReference type="PANTHER" id="PTHR46429">
    <property type="entry name" value="23S RRNA (GUANOSINE-2'-O-)-METHYLTRANSFERASE RLMB"/>
    <property type="match status" value="1"/>
</dbReference>
<dbReference type="SUPFAM" id="SSF75217">
    <property type="entry name" value="alpha/beta knot"/>
    <property type="match status" value="1"/>
</dbReference>
<feature type="domain" description="tRNA/rRNA methyltransferase SpoU type" evidence="3">
    <location>
        <begin position="79"/>
        <end position="219"/>
    </location>
</feature>
<dbReference type="GO" id="GO:0006396">
    <property type="term" value="P:RNA processing"/>
    <property type="evidence" value="ECO:0007669"/>
    <property type="project" value="InterPro"/>
</dbReference>
<dbReference type="Pfam" id="PF00588">
    <property type="entry name" value="SpoU_methylase"/>
    <property type="match status" value="1"/>
</dbReference>
<dbReference type="Gene3D" id="3.40.1280.10">
    <property type="match status" value="1"/>
</dbReference>
<evidence type="ECO:0000313" key="4">
    <source>
        <dbReference type="EMBL" id="URQ63314.1"/>
    </source>
</evidence>
<sequence length="225" mass="25020">MKININNFYCIEALIESNPEIIEFINIPNPKDKKISELTVKAEQSGIKILNKSKDFYAVCKEPAVRDIKSANYEIGKSVLIFDEVQDTRNLGSCLRTASFFGVNSIIIPKNNSADFNNSAVIETSTGGIYDLDLYKVANISQAIKKLKENNYWVTGFSEHATKDINTLVPSEKNVFVFGNEQKGIKQLVLKNCDEVLKIKQIGQTSSLNISIAAAIATYTLTNKI</sequence>
<dbReference type="AlphaFoldDB" id="A0A9Q8TZD5"/>
<reference evidence="4" key="1">
    <citation type="submission" date="2022-05" db="EMBL/GenBank/DDBJ databases">
        <title>Single-amplified genomics reveal most streamlined microbe among free-living bacteria.</title>
        <authorList>
            <person name="Roda-Garcia J."/>
            <person name="Haro-Moreno J.M."/>
            <person name="Rodriguez-Valera F."/>
            <person name="Almagro-Moreno S."/>
            <person name="Lopez-Perez M."/>
        </authorList>
    </citation>
    <scope>NUCLEOTIDE SEQUENCE</scope>
    <source>
        <strain evidence="4">TMED112-D2-2</strain>
    </source>
</reference>
<dbReference type="EMBL" id="CP097966">
    <property type="protein sequence ID" value="URQ63314.1"/>
    <property type="molecule type" value="Genomic_DNA"/>
</dbReference>
<evidence type="ECO:0000313" key="5">
    <source>
        <dbReference type="Proteomes" id="UP001056381"/>
    </source>
</evidence>
<dbReference type="GO" id="GO:0032259">
    <property type="term" value="P:methylation"/>
    <property type="evidence" value="ECO:0007669"/>
    <property type="project" value="UniProtKB-KW"/>
</dbReference>
<dbReference type="GO" id="GO:0003723">
    <property type="term" value="F:RNA binding"/>
    <property type="evidence" value="ECO:0007669"/>
    <property type="project" value="InterPro"/>
</dbReference>
<dbReference type="InterPro" id="IPR029028">
    <property type="entry name" value="Alpha/beta_knot_MTases"/>
</dbReference>
<dbReference type="GO" id="GO:0005829">
    <property type="term" value="C:cytosol"/>
    <property type="evidence" value="ECO:0007669"/>
    <property type="project" value="TreeGrafter"/>
</dbReference>